<dbReference type="InterPro" id="IPR038765">
    <property type="entry name" value="Papain-like_cys_pep_sf"/>
</dbReference>
<feature type="compositionally biased region" description="Basic and acidic residues" evidence="11">
    <location>
        <begin position="83"/>
        <end position="103"/>
    </location>
</feature>
<dbReference type="GO" id="GO:0034727">
    <property type="term" value="P:piecemeal microautophagy of the nucleus"/>
    <property type="evidence" value="ECO:0007669"/>
    <property type="project" value="TreeGrafter"/>
</dbReference>
<organism evidence="13 14">
    <name type="scientific">Modicella reniformis</name>
    <dbReference type="NCBI Taxonomy" id="1440133"/>
    <lineage>
        <taxon>Eukaryota</taxon>
        <taxon>Fungi</taxon>
        <taxon>Fungi incertae sedis</taxon>
        <taxon>Mucoromycota</taxon>
        <taxon>Mortierellomycotina</taxon>
        <taxon>Mortierellomycetes</taxon>
        <taxon>Mortierellales</taxon>
        <taxon>Mortierellaceae</taxon>
        <taxon>Modicella</taxon>
    </lineage>
</organism>
<evidence type="ECO:0000256" key="2">
    <source>
        <dbReference type="ARBA" id="ARBA00022448"/>
    </source>
</evidence>
<dbReference type="OrthoDB" id="2960936at2759"/>
<dbReference type="AlphaFoldDB" id="A0A9P6ISV6"/>
<dbReference type="GO" id="GO:0015031">
    <property type="term" value="P:protein transport"/>
    <property type="evidence" value="ECO:0007669"/>
    <property type="project" value="UniProtKB-KW"/>
</dbReference>
<comment type="function">
    <text evidence="10">Required for selective autophagic degradation of the nucleus (nucleophagy) as well as for mitophagy which contributes to regulate mitochondrial quantity and quality by eliminating the mitochondria to a basal level to fulfill cellular energy requirements and preventing excess ROS production.</text>
</comment>
<proteinExistence type="inferred from homology"/>
<evidence type="ECO:0000256" key="1">
    <source>
        <dbReference type="ARBA" id="ARBA00010958"/>
    </source>
</evidence>
<evidence type="ECO:0000256" key="8">
    <source>
        <dbReference type="ARBA" id="ARBA00023006"/>
    </source>
</evidence>
<comment type="similarity">
    <text evidence="1 10">Belongs to the peptidase C54 family.</text>
</comment>
<dbReference type="PANTHER" id="PTHR22624:SF49">
    <property type="entry name" value="CYSTEINE PROTEASE"/>
    <property type="match status" value="1"/>
</dbReference>
<feature type="region of interest" description="Disordered" evidence="11">
    <location>
        <begin position="56"/>
        <end position="188"/>
    </location>
</feature>
<evidence type="ECO:0000256" key="11">
    <source>
        <dbReference type="SAM" id="MobiDB-lite"/>
    </source>
</evidence>
<feature type="domain" description="Peptidase C54 catalytic" evidence="12">
    <location>
        <begin position="283"/>
        <end position="469"/>
    </location>
</feature>
<comment type="caution">
    <text evidence="13">The sequence shown here is derived from an EMBL/GenBank/DDBJ whole genome shotgun (WGS) entry which is preliminary data.</text>
</comment>
<evidence type="ECO:0000313" key="14">
    <source>
        <dbReference type="Proteomes" id="UP000749646"/>
    </source>
</evidence>
<protein>
    <recommendedName>
        <fullName evidence="10">Cysteine protease</fullName>
        <ecNumber evidence="10">3.4.22.-</ecNumber>
    </recommendedName>
</protein>
<gene>
    <name evidence="13" type="primary">ATG4C</name>
    <name evidence="13" type="ORF">BGZ65_009556</name>
</gene>
<dbReference type="InterPro" id="IPR005078">
    <property type="entry name" value="Peptidase_C54"/>
</dbReference>
<evidence type="ECO:0000259" key="12">
    <source>
        <dbReference type="Pfam" id="PF03416"/>
    </source>
</evidence>
<keyword evidence="3 10" id="KW-0963">Cytoplasm</keyword>
<keyword evidence="7" id="KW-0653">Protein transport</keyword>
<dbReference type="SUPFAM" id="SSF54001">
    <property type="entry name" value="Cysteine proteinases"/>
    <property type="match status" value="1"/>
</dbReference>
<dbReference type="PANTHER" id="PTHR22624">
    <property type="entry name" value="CYSTEINE PROTEASE ATG4"/>
    <property type="match status" value="1"/>
</dbReference>
<evidence type="ECO:0000256" key="3">
    <source>
        <dbReference type="ARBA" id="ARBA00022490"/>
    </source>
</evidence>
<sequence length="470" mass="52057">MTVPISNVERKTSSLPSISEVHPGAHLPSSVAENYTHNTNGGILLSTSPLQIHGSITQEPAASTTSADETAFKRERKRKTGRTRVDNHTSESERMEQIQHQEDSLSLSVGRGPSSVSIPAPSPLLPKSDYIPRTSSPLASPLTPRSTFFSSKRQNSMPVSPSSPKPVHGRFDSSAPSPLAPSFPSPGSSFRRSWRSLSLSLASSAKSFGLKTPGILDQNQQNRHHVTEFGHEYDYNDFGDPNANNHSSLITLPPSITTSMSLLRQSPTSALKNLTREQEILRQFIVDFQSRFWFTYRKDLARIEPSFYTCDSGWGCMMRTGQSLLAQAFAQVLLGREWRAHLPQTPHTERRYSEILSWFVDDPEFPYSIHRIAKAGLALDKRIGEWFGPSTVAHAFQRLSQRHDDCPLSIMVPMDGIVRISSIVQAATRIQSQSEGPSSLMPALDAKAMAAWKPVLLLIPSRFGLDKLTD</sequence>
<dbReference type="EMBL" id="JAAAHW010007725">
    <property type="protein sequence ID" value="KAF9946605.1"/>
    <property type="molecule type" value="Genomic_DNA"/>
</dbReference>
<comment type="catalytic activity">
    <reaction evidence="9">
        <text>[protein]-C-terminal L-amino acid-glycyl-phosphatidylethanolamide + H2O = [protein]-C-terminal L-amino acid-glycine + a 1,2-diacyl-sn-glycero-3-phosphoethanolamine</text>
        <dbReference type="Rhea" id="RHEA:67548"/>
        <dbReference type="Rhea" id="RHEA-COMP:17323"/>
        <dbReference type="Rhea" id="RHEA-COMP:17324"/>
        <dbReference type="ChEBI" id="CHEBI:15377"/>
        <dbReference type="ChEBI" id="CHEBI:64612"/>
        <dbReference type="ChEBI" id="CHEBI:172940"/>
        <dbReference type="ChEBI" id="CHEBI:172941"/>
    </reaction>
    <physiologicalReaction direction="left-to-right" evidence="9">
        <dbReference type="Rhea" id="RHEA:67549"/>
    </physiologicalReaction>
</comment>
<dbReference type="EC" id="3.4.22.-" evidence="10"/>
<evidence type="ECO:0000256" key="9">
    <source>
        <dbReference type="ARBA" id="ARBA00029362"/>
    </source>
</evidence>
<keyword evidence="10" id="KW-0539">Nucleus</keyword>
<evidence type="ECO:0000256" key="4">
    <source>
        <dbReference type="ARBA" id="ARBA00022670"/>
    </source>
</evidence>
<keyword evidence="14" id="KW-1185">Reference proteome</keyword>
<dbReference type="GO" id="GO:0000045">
    <property type="term" value="P:autophagosome assembly"/>
    <property type="evidence" value="ECO:0007669"/>
    <property type="project" value="TreeGrafter"/>
</dbReference>
<evidence type="ECO:0000256" key="10">
    <source>
        <dbReference type="RuleBase" id="RU363115"/>
    </source>
</evidence>
<dbReference type="GO" id="GO:0000423">
    <property type="term" value="P:mitophagy"/>
    <property type="evidence" value="ECO:0007669"/>
    <property type="project" value="TreeGrafter"/>
</dbReference>
<evidence type="ECO:0000256" key="6">
    <source>
        <dbReference type="ARBA" id="ARBA00022807"/>
    </source>
</evidence>
<dbReference type="GO" id="GO:0019786">
    <property type="term" value="F:protein-phosphatidylethanolamide deconjugating activity"/>
    <property type="evidence" value="ECO:0007669"/>
    <property type="project" value="InterPro"/>
</dbReference>
<dbReference type="Pfam" id="PF03416">
    <property type="entry name" value="Peptidase_C54"/>
    <property type="match status" value="1"/>
</dbReference>
<dbReference type="InterPro" id="IPR046792">
    <property type="entry name" value="Peptidase_C54_cat"/>
</dbReference>
<keyword evidence="6" id="KW-0788">Thiol protease</keyword>
<feature type="region of interest" description="Disordered" evidence="11">
    <location>
        <begin position="1"/>
        <end position="25"/>
    </location>
</feature>
<feature type="compositionally biased region" description="Polar residues" evidence="11">
    <location>
        <begin position="56"/>
        <end position="68"/>
    </location>
</feature>
<feature type="non-terminal residue" evidence="13">
    <location>
        <position position="470"/>
    </location>
</feature>
<feature type="compositionally biased region" description="Low complexity" evidence="11">
    <location>
        <begin position="156"/>
        <end position="166"/>
    </location>
</feature>
<keyword evidence="5 10" id="KW-0378">Hydrolase</keyword>
<dbReference type="Proteomes" id="UP000749646">
    <property type="component" value="Unassembled WGS sequence"/>
</dbReference>
<feature type="compositionally biased region" description="Polar residues" evidence="11">
    <location>
        <begin position="133"/>
        <end position="155"/>
    </location>
</feature>
<dbReference type="GO" id="GO:0035973">
    <property type="term" value="P:aggrephagy"/>
    <property type="evidence" value="ECO:0007669"/>
    <property type="project" value="TreeGrafter"/>
</dbReference>
<dbReference type="GO" id="GO:0005634">
    <property type="term" value="C:nucleus"/>
    <property type="evidence" value="ECO:0007669"/>
    <property type="project" value="UniProtKB-SubCell"/>
</dbReference>
<dbReference type="GO" id="GO:0004197">
    <property type="term" value="F:cysteine-type endopeptidase activity"/>
    <property type="evidence" value="ECO:0007669"/>
    <property type="project" value="TreeGrafter"/>
</dbReference>
<keyword evidence="8" id="KW-0072">Autophagy</keyword>
<comment type="subcellular location">
    <subcellularLocation>
        <location evidence="10">Nucleus</location>
    </subcellularLocation>
    <subcellularLocation>
        <location evidence="10">Cytoplasm</location>
    </subcellularLocation>
</comment>
<reference evidence="13" key="1">
    <citation type="journal article" date="2020" name="Fungal Divers.">
        <title>Resolving the Mortierellaceae phylogeny through synthesis of multi-gene phylogenetics and phylogenomics.</title>
        <authorList>
            <person name="Vandepol N."/>
            <person name="Liber J."/>
            <person name="Desiro A."/>
            <person name="Na H."/>
            <person name="Kennedy M."/>
            <person name="Barry K."/>
            <person name="Grigoriev I.V."/>
            <person name="Miller A.N."/>
            <person name="O'Donnell K."/>
            <person name="Stajich J.E."/>
            <person name="Bonito G."/>
        </authorList>
    </citation>
    <scope>NUCLEOTIDE SEQUENCE</scope>
    <source>
        <strain evidence="13">MES-2147</strain>
    </source>
</reference>
<keyword evidence="4 10" id="KW-0645">Protease</keyword>
<evidence type="ECO:0000256" key="7">
    <source>
        <dbReference type="ARBA" id="ARBA00022927"/>
    </source>
</evidence>
<keyword evidence="2" id="KW-0813">Transport</keyword>
<evidence type="ECO:0000256" key="5">
    <source>
        <dbReference type="ARBA" id="ARBA00022801"/>
    </source>
</evidence>
<accession>A0A9P6ISV6</accession>
<name>A0A9P6ISV6_9FUNG</name>
<dbReference type="GO" id="GO:0005737">
    <property type="term" value="C:cytoplasm"/>
    <property type="evidence" value="ECO:0007669"/>
    <property type="project" value="UniProtKB-SubCell"/>
</dbReference>
<evidence type="ECO:0000313" key="13">
    <source>
        <dbReference type="EMBL" id="KAF9946605.1"/>
    </source>
</evidence>
<dbReference type="GO" id="GO:0016485">
    <property type="term" value="P:protein processing"/>
    <property type="evidence" value="ECO:0007669"/>
    <property type="project" value="TreeGrafter"/>
</dbReference>